<proteinExistence type="predicted"/>
<dbReference type="AlphaFoldDB" id="A0A6L2NZM3"/>
<evidence type="ECO:0000313" key="1">
    <source>
        <dbReference type="EMBL" id="GEU90452.1"/>
    </source>
</evidence>
<sequence length="292" mass="34635">MWSQAPVSYDKYALWGISHWRHKHQQFYGFAVDRESARDVYSKRRIIAVIELQIVKWHNYKHLDWIIVRRDDDKLYKFKEAISRGFAFRILKTCVESYQKKLNLTKPDTYRSDLKRKEAYTAYSNLRGFIYQNKDKQNRSILTDSQVTPTKHGRMTKPYLSPRFIAKYFNEEHIKMEVKENGLITFTDETKEITFKTPYKDLERSELSSEGHDLLSSRVTLSEEDYDRGCRKPSDLEYVFYRDTIKLGSKYMIGMDDEGEVMKFLIKNKEEIFTDAGDDIRIYPDGVASPAM</sequence>
<reference evidence="1" key="1">
    <citation type="journal article" date="2019" name="Sci. Rep.">
        <title>Draft genome of Tanacetum cinerariifolium, the natural source of mosquito coil.</title>
        <authorList>
            <person name="Yamashiro T."/>
            <person name="Shiraishi A."/>
            <person name="Satake H."/>
            <person name="Nakayama K."/>
        </authorList>
    </citation>
    <scope>NUCLEOTIDE SEQUENCE</scope>
</reference>
<comment type="caution">
    <text evidence="1">The sequence shown here is derived from an EMBL/GenBank/DDBJ whole genome shotgun (WGS) entry which is preliminary data.</text>
</comment>
<dbReference type="EMBL" id="BKCJ010010188">
    <property type="protein sequence ID" value="GEU90452.1"/>
    <property type="molecule type" value="Genomic_DNA"/>
</dbReference>
<organism evidence="1">
    <name type="scientific">Tanacetum cinerariifolium</name>
    <name type="common">Dalmatian daisy</name>
    <name type="synonym">Chrysanthemum cinerariifolium</name>
    <dbReference type="NCBI Taxonomy" id="118510"/>
    <lineage>
        <taxon>Eukaryota</taxon>
        <taxon>Viridiplantae</taxon>
        <taxon>Streptophyta</taxon>
        <taxon>Embryophyta</taxon>
        <taxon>Tracheophyta</taxon>
        <taxon>Spermatophyta</taxon>
        <taxon>Magnoliopsida</taxon>
        <taxon>eudicotyledons</taxon>
        <taxon>Gunneridae</taxon>
        <taxon>Pentapetalae</taxon>
        <taxon>asterids</taxon>
        <taxon>campanulids</taxon>
        <taxon>Asterales</taxon>
        <taxon>Asteraceae</taxon>
        <taxon>Asteroideae</taxon>
        <taxon>Anthemideae</taxon>
        <taxon>Anthemidinae</taxon>
        <taxon>Tanacetum</taxon>
    </lineage>
</organism>
<accession>A0A6L2NZM3</accession>
<gene>
    <name evidence="1" type="ORF">Tci_062430</name>
</gene>
<name>A0A6L2NZM3_TANCI</name>
<protein>
    <submittedName>
        <fullName evidence="1">Uncharacterized protein</fullName>
    </submittedName>
</protein>